<dbReference type="Pfam" id="PF03061">
    <property type="entry name" value="4HBT"/>
    <property type="match status" value="1"/>
</dbReference>
<dbReference type="CDD" id="cd03443">
    <property type="entry name" value="PaaI_thioesterase"/>
    <property type="match status" value="1"/>
</dbReference>
<dbReference type="GO" id="GO:0016787">
    <property type="term" value="F:hydrolase activity"/>
    <property type="evidence" value="ECO:0007669"/>
    <property type="project" value="UniProtKB-KW"/>
</dbReference>
<dbReference type="AlphaFoldDB" id="A0A830FIH8"/>
<dbReference type="PANTHER" id="PTHR43240:SF20">
    <property type="entry name" value="MEDIUM_LONG-CHAIN ACYL-COA THIOESTERASE YIGI"/>
    <property type="match status" value="1"/>
</dbReference>
<organism evidence="3 4">
    <name type="scientific">Halocalculus aciditolerans</name>
    <dbReference type="NCBI Taxonomy" id="1383812"/>
    <lineage>
        <taxon>Archaea</taxon>
        <taxon>Methanobacteriati</taxon>
        <taxon>Methanobacteriota</taxon>
        <taxon>Stenosarchaea group</taxon>
        <taxon>Halobacteria</taxon>
        <taxon>Halobacteriales</taxon>
        <taxon>Halobacteriaceae</taxon>
        <taxon>Halocalculus</taxon>
    </lineage>
</organism>
<accession>A0A830FIH8</accession>
<dbReference type="Proteomes" id="UP000607197">
    <property type="component" value="Unassembled WGS sequence"/>
</dbReference>
<dbReference type="OrthoDB" id="202321at2157"/>
<sequence length="153" mass="15965">MSHESNPHDADSDPKAYLQHHVDEHGFLGWLDLTVEAVDEDGLVLSIPYADKLANHAPGHAGRVHGGIAATIVDTAGGLGVHSQLDDFTSAGVATIDLDVSYLRPAVGDLVATADVIRVGGTVGVAVITVESDTPNDGWSEVAVGMGSFRIFR</sequence>
<dbReference type="InterPro" id="IPR029069">
    <property type="entry name" value="HotDog_dom_sf"/>
</dbReference>
<reference evidence="3" key="1">
    <citation type="journal article" date="2014" name="Int. J. Syst. Evol. Microbiol.">
        <title>Complete genome sequence of Corynebacterium casei LMG S-19264T (=DSM 44701T), isolated from a smear-ripened cheese.</title>
        <authorList>
            <consortium name="US DOE Joint Genome Institute (JGI-PGF)"/>
            <person name="Walter F."/>
            <person name="Albersmeier A."/>
            <person name="Kalinowski J."/>
            <person name="Ruckert C."/>
        </authorList>
    </citation>
    <scope>NUCLEOTIDE SEQUENCE</scope>
    <source>
        <strain evidence="3">JCM 19596</strain>
    </source>
</reference>
<dbReference type="EMBL" id="BMPG01000001">
    <property type="protein sequence ID" value="GGL56015.1"/>
    <property type="molecule type" value="Genomic_DNA"/>
</dbReference>
<gene>
    <name evidence="3" type="ORF">GCM10009039_12760</name>
</gene>
<dbReference type="InterPro" id="IPR006683">
    <property type="entry name" value="Thioestr_dom"/>
</dbReference>
<proteinExistence type="predicted"/>
<evidence type="ECO:0000313" key="4">
    <source>
        <dbReference type="Proteomes" id="UP000607197"/>
    </source>
</evidence>
<dbReference type="Gene3D" id="3.10.129.10">
    <property type="entry name" value="Hotdog Thioesterase"/>
    <property type="match status" value="1"/>
</dbReference>
<evidence type="ECO:0000259" key="2">
    <source>
        <dbReference type="Pfam" id="PF03061"/>
    </source>
</evidence>
<protein>
    <submittedName>
        <fullName evidence="3">Esterase</fullName>
    </submittedName>
</protein>
<reference evidence="3" key="2">
    <citation type="submission" date="2020-09" db="EMBL/GenBank/DDBJ databases">
        <authorList>
            <person name="Sun Q."/>
            <person name="Ohkuma M."/>
        </authorList>
    </citation>
    <scope>NUCLEOTIDE SEQUENCE</scope>
    <source>
        <strain evidence="3">JCM 19596</strain>
    </source>
</reference>
<dbReference type="NCBIfam" id="TIGR00369">
    <property type="entry name" value="unchar_dom_1"/>
    <property type="match status" value="1"/>
</dbReference>
<evidence type="ECO:0000256" key="1">
    <source>
        <dbReference type="ARBA" id="ARBA00022801"/>
    </source>
</evidence>
<comment type="caution">
    <text evidence="3">The sequence shown here is derived from an EMBL/GenBank/DDBJ whole genome shotgun (WGS) entry which is preliminary data.</text>
</comment>
<name>A0A830FIH8_9EURY</name>
<keyword evidence="4" id="KW-1185">Reference proteome</keyword>
<dbReference type="PANTHER" id="PTHR43240">
    <property type="entry name" value="1,4-DIHYDROXY-2-NAPHTHOYL-COA THIOESTERASE 1"/>
    <property type="match status" value="1"/>
</dbReference>
<dbReference type="SUPFAM" id="SSF54637">
    <property type="entry name" value="Thioesterase/thiol ester dehydrase-isomerase"/>
    <property type="match status" value="1"/>
</dbReference>
<keyword evidence="1" id="KW-0378">Hydrolase</keyword>
<dbReference type="InterPro" id="IPR003736">
    <property type="entry name" value="PAAI_dom"/>
</dbReference>
<evidence type="ECO:0000313" key="3">
    <source>
        <dbReference type="EMBL" id="GGL56015.1"/>
    </source>
</evidence>
<feature type="domain" description="Thioesterase" evidence="2">
    <location>
        <begin position="62"/>
        <end position="135"/>
    </location>
</feature>
<dbReference type="RefSeq" id="WP_188976983.1">
    <property type="nucleotide sequence ID" value="NZ_BMPG01000001.1"/>
</dbReference>